<dbReference type="CDD" id="cd10747">
    <property type="entry name" value="DnaJ_C"/>
    <property type="match status" value="1"/>
</dbReference>
<dbReference type="PROSITE" id="PS50076">
    <property type="entry name" value="DNAJ_2"/>
    <property type="match status" value="1"/>
</dbReference>
<dbReference type="InterPro" id="IPR051339">
    <property type="entry name" value="DnaJ_subfamily_B"/>
</dbReference>
<evidence type="ECO:0000313" key="5">
    <source>
        <dbReference type="Proteomes" id="UP001642482"/>
    </source>
</evidence>
<dbReference type="InterPro" id="IPR008971">
    <property type="entry name" value="HSP40/DnaJ_pept-bd"/>
</dbReference>
<feature type="compositionally biased region" description="Polar residues" evidence="2">
    <location>
        <begin position="332"/>
        <end position="342"/>
    </location>
</feature>
<evidence type="ECO:0000259" key="3">
    <source>
        <dbReference type="PROSITE" id="PS50076"/>
    </source>
</evidence>
<dbReference type="PANTHER" id="PTHR24078">
    <property type="entry name" value="DNAJ HOMOLOG SUBFAMILY C MEMBER"/>
    <property type="match status" value="1"/>
</dbReference>
<keyword evidence="1" id="KW-0143">Chaperone</keyword>
<name>A0ABP0C8L2_9PEZI</name>
<reference evidence="4 5" key="1">
    <citation type="submission" date="2024-01" db="EMBL/GenBank/DDBJ databases">
        <authorList>
            <person name="Allen C."/>
            <person name="Tagirdzhanova G."/>
        </authorList>
    </citation>
    <scope>NUCLEOTIDE SEQUENCE [LARGE SCALE GENOMIC DNA]</scope>
</reference>
<feature type="region of interest" description="Disordered" evidence="2">
    <location>
        <begin position="325"/>
        <end position="353"/>
    </location>
</feature>
<dbReference type="EMBL" id="CAWUHD010000075">
    <property type="protein sequence ID" value="CAK7227881.1"/>
    <property type="molecule type" value="Genomic_DNA"/>
</dbReference>
<dbReference type="Pfam" id="PF01556">
    <property type="entry name" value="DnaJ_C"/>
    <property type="match status" value="1"/>
</dbReference>
<dbReference type="SUPFAM" id="SSF49493">
    <property type="entry name" value="HSP40/DnaJ peptide-binding domain"/>
    <property type="match status" value="2"/>
</dbReference>
<feature type="domain" description="J" evidence="3">
    <location>
        <begin position="6"/>
        <end position="71"/>
    </location>
</feature>
<dbReference type="InterPro" id="IPR036869">
    <property type="entry name" value="J_dom_sf"/>
</dbReference>
<dbReference type="SUPFAM" id="SSF46565">
    <property type="entry name" value="Chaperone J-domain"/>
    <property type="match status" value="1"/>
</dbReference>
<dbReference type="PRINTS" id="PR00625">
    <property type="entry name" value="JDOMAIN"/>
</dbReference>
<dbReference type="Gene3D" id="1.10.287.110">
    <property type="entry name" value="DnaJ domain"/>
    <property type="match status" value="1"/>
</dbReference>
<evidence type="ECO:0000256" key="1">
    <source>
        <dbReference type="ARBA" id="ARBA00023186"/>
    </source>
</evidence>
<organism evidence="4 5">
    <name type="scientific">Sporothrix eucalyptigena</name>
    <dbReference type="NCBI Taxonomy" id="1812306"/>
    <lineage>
        <taxon>Eukaryota</taxon>
        <taxon>Fungi</taxon>
        <taxon>Dikarya</taxon>
        <taxon>Ascomycota</taxon>
        <taxon>Pezizomycotina</taxon>
        <taxon>Sordariomycetes</taxon>
        <taxon>Sordariomycetidae</taxon>
        <taxon>Ophiostomatales</taxon>
        <taxon>Ophiostomataceae</taxon>
        <taxon>Sporothrix</taxon>
    </lineage>
</organism>
<sequence length="383" mass="40892">MVKETKLYDQLAIKPDASQDEIKKAYRKMALKWHPDKNKDNAAASEKFKECSQAYEILSDPEKRKTYDTYGLEFILRGGVPYEGDADGGAAGGFGGMPGGMPGGFSSFGGMPSGGGTRTFNFSTSGGGPGGGGFKFNAPNATFADFLRSMGADGLDDLGGGGFPGMGGMGGGMPRSSRGGGASSFGGMGGVGGDDPFSRSARQHTPEVSTVERPLPVSLEEMFNGTTKRMKIKRKMYDDNGKRTTTDTVLEVPIKAGLKKGSKIRFKGVGDQEEGGQQDLCFIVEEKKHALFTRDGDDIIANVDLDLKEALTGWKRTVSTIDGKQINLDKSGPTQPGSSDSYPSLGMPISKQPGQRGKFIIKYNVKFPTTLTPDQKQKLREIL</sequence>
<dbReference type="Proteomes" id="UP001642482">
    <property type="component" value="Unassembled WGS sequence"/>
</dbReference>
<dbReference type="InterPro" id="IPR002939">
    <property type="entry name" value="DnaJ_C"/>
</dbReference>
<dbReference type="Gene3D" id="2.60.260.20">
    <property type="entry name" value="Urease metallochaperone UreE, N-terminal domain"/>
    <property type="match status" value="2"/>
</dbReference>
<proteinExistence type="predicted"/>
<evidence type="ECO:0000256" key="2">
    <source>
        <dbReference type="SAM" id="MobiDB-lite"/>
    </source>
</evidence>
<protein>
    <submittedName>
        <fullName evidence="4">Molecular chaperone (DnaJ super)</fullName>
    </submittedName>
</protein>
<gene>
    <name evidence="4" type="primary">SIS1</name>
    <name evidence="4" type="ORF">SEUCBS140593_006725</name>
</gene>
<dbReference type="Pfam" id="PF00226">
    <property type="entry name" value="DnaJ"/>
    <property type="match status" value="1"/>
</dbReference>
<dbReference type="CDD" id="cd06257">
    <property type="entry name" value="DnaJ"/>
    <property type="match status" value="1"/>
</dbReference>
<dbReference type="PANTHER" id="PTHR24078:SF553">
    <property type="entry name" value="DNAJ HOMOLOG SUBFAMILY B MEMBER 5"/>
    <property type="match status" value="1"/>
</dbReference>
<dbReference type="SMART" id="SM00271">
    <property type="entry name" value="DnaJ"/>
    <property type="match status" value="1"/>
</dbReference>
<comment type="caution">
    <text evidence="4">The sequence shown here is derived from an EMBL/GenBank/DDBJ whole genome shotgun (WGS) entry which is preliminary data.</text>
</comment>
<evidence type="ECO:0000313" key="4">
    <source>
        <dbReference type="EMBL" id="CAK7227881.1"/>
    </source>
</evidence>
<dbReference type="InterPro" id="IPR001623">
    <property type="entry name" value="DnaJ_domain"/>
</dbReference>
<keyword evidence="5" id="KW-1185">Reference proteome</keyword>
<accession>A0ABP0C8L2</accession>